<evidence type="ECO:0000256" key="6">
    <source>
        <dbReference type="ARBA" id="ARBA00022806"/>
    </source>
</evidence>
<evidence type="ECO:0000256" key="8">
    <source>
        <dbReference type="ARBA" id="ARBA00023125"/>
    </source>
</evidence>
<keyword evidence="5" id="KW-0378">Hydrolase</keyword>
<dbReference type="GO" id="GO:0016787">
    <property type="term" value="F:hydrolase activity"/>
    <property type="evidence" value="ECO:0007669"/>
    <property type="project" value="UniProtKB-KW"/>
</dbReference>
<dbReference type="KEGG" id="tne:Tneu_0104"/>
<evidence type="ECO:0000256" key="9">
    <source>
        <dbReference type="RuleBase" id="RU004070"/>
    </source>
</evidence>
<keyword evidence="3" id="KW-0235">DNA replication</keyword>
<dbReference type="Pfam" id="PF00493">
    <property type="entry name" value="MCM"/>
    <property type="match status" value="1"/>
</dbReference>
<dbReference type="FunFam" id="3.40.50.300:FF:000826">
    <property type="entry name" value="Replicative DNA helicase Mcm"/>
    <property type="match status" value="1"/>
</dbReference>
<evidence type="ECO:0000256" key="2">
    <source>
        <dbReference type="ARBA" id="ARBA00012551"/>
    </source>
</evidence>
<dbReference type="Pfam" id="PF17855">
    <property type="entry name" value="MCM_lid"/>
    <property type="match status" value="1"/>
</dbReference>
<name>B1YA88_PYRNV</name>
<dbReference type="SMART" id="SM00350">
    <property type="entry name" value="MCM"/>
    <property type="match status" value="1"/>
</dbReference>
<evidence type="ECO:0000256" key="4">
    <source>
        <dbReference type="ARBA" id="ARBA00022741"/>
    </source>
</evidence>
<dbReference type="SMART" id="SM00834">
    <property type="entry name" value="CxxC_CXXC_SSSS"/>
    <property type="match status" value="1"/>
</dbReference>
<dbReference type="InterPro" id="IPR036388">
    <property type="entry name" value="WH-like_DNA-bd_sf"/>
</dbReference>
<dbReference type="HOGENOM" id="CLU_000995_6_0_2"/>
<dbReference type="GO" id="GO:0005524">
    <property type="term" value="F:ATP binding"/>
    <property type="evidence" value="ECO:0007669"/>
    <property type="project" value="UniProtKB-KW"/>
</dbReference>
<comment type="similarity">
    <text evidence="1 9">Belongs to the MCM family.</text>
</comment>
<dbReference type="Gene3D" id="3.30.1640.10">
    <property type="entry name" value="mini-chromosome maintenance (MCM) complex, chain A, domain 1"/>
    <property type="match status" value="1"/>
</dbReference>
<dbReference type="GO" id="GO:0017116">
    <property type="term" value="F:single-stranded DNA helicase activity"/>
    <property type="evidence" value="ECO:0007669"/>
    <property type="project" value="TreeGrafter"/>
</dbReference>
<evidence type="ECO:0000313" key="12">
    <source>
        <dbReference type="Proteomes" id="UP000001694"/>
    </source>
</evidence>
<accession>B1YA88</accession>
<dbReference type="GO" id="GO:0006260">
    <property type="term" value="P:DNA replication"/>
    <property type="evidence" value="ECO:0007669"/>
    <property type="project" value="UniProtKB-KW"/>
</dbReference>
<dbReference type="InterPro" id="IPR003593">
    <property type="entry name" value="AAA+_ATPase"/>
</dbReference>
<dbReference type="eggNOG" id="arCOG00439">
    <property type="taxonomic scope" value="Archaea"/>
</dbReference>
<dbReference type="PANTHER" id="PTHR11630:SF66">
    <property type="entry name" value="DNA REPLICATION LICENSING FACTOR MCM4"/>
    <property type="match status" value="1"/>
</dbReference>
<dbReference type="Proteomes" id="UP000001694">
    <property type="component" value="Chromosome"/>
</dbReference>
<dbReference type="InterPro" id="IPR012340">
    <property type="entry name" value="NA-bd_OB-fold"/>
</dbReference>
<evidence type="ECO:0000313" key="11">
    <source>
        <dbReference type="EMBL" id="ACB39062.1"/>
    </source>
</evidence>
<dbReference type="InterPro" id="IPR027925">
    <property type="entry name" value="MCM_N"/>
</dbReference>
<proteinExistence type="inferred from homology"/>
<keyword evidence="12" id="KW-1185">Reference proteome</keyword>
<sequence>MSVSAEVELDLVRDRIREFVTSSEKVSDEVINMIIQRKRSLEVDFHDILLFDKSLADLFVERPRLVLPEADKVVQEVVEEKDPETARALRRFHFRVRGSPLAVPLRKLRSEYIGRLIRIEGIVTRQTPPKHFLHRALYRCTQCGYEIELLQELERHVEPPAKCPRCGASKSFTLVTELSQYIDWQKAIVQERPEDLPPGQMPRSVEVVLLDDLVDTVKPGDIVSLTGVVDLALSELRKGRPPIVTSYVQGVHVETSNKELVEEITKEDEQRILEISRRADVRELIVRSIAPSIYGYEEIKEAIACLLFGGNEIVYPDGVRVRGDVNILLIGDPGTAKSQLLKFVAKIAPRAVYTTGKGSSAAGLTAAVVRDKLTGEFYLEAGALVLADRGVAVIDEIDKMDAKDRVALHEAMEQNTVSISKAGIVATLNARAAVLAAANPAFGRYLPNRTVAENIDLPVSLLSRFDLIFVIRDEPREDFDASVAGHILDLHSGRTPESFRDILRPDFLRKYIMYARRYVRPVISEEAKERIKRFYLEMRRRYQGPGTAIAITARQLEALIRLTIAEAKMRLSPIATGEDAERAIKLYLAFLKSVGIDVESGNIDIDAIITGVPASRREAYIKVVELLKKLEEAERGPVKVDLLKAEAEKLGIPASEVQRVVDLLIRNGEAYTPRPGYIKRVV</sequence>
<dbReference type="SMART" id="SM00382">
    <property type="entry name" value="AAA"/>
    <property type="match status" value="1"/>
</dbReference>
<organism evidence="11 12">
    <name type="scientific">Pyrobaculum neutrophilum (strain DSM 2338 / JCM 9278 / NBRC 100436 / V24Sta)</name>
    <name type="common">Thermoproteus neutrophilus</name>
    <dbReference type="NCBI Taxonomy" id="444157"/>
    <lineage>
        <taxon>Archaea</taxon>
        <taxon>Thermoproteota</taxon>
        <taxon>Thermoprotei</taxon>
        <taxon>Thermoproteales</taxon>
        <taxon>Thermoproteaceae</taxon>
        <taxon>Pyrobaculum</taxon>
    </lineage>
</organism>
<keyword evidence="4 9" id="KW-0547">Nucleotide-binding</keyword>
<dbReference type="GO" id="GO:0003697">
    <property type="term" value="F:single-stranded DNA binding"/>
    <property type="evidence" value="ECO:0007669"/>
    <property type="project" value="TreeGrafter"/>
</dbReference>
<dbReference type="InterPro" id="IPR027417">
    <property type="entry name" value="P-loop_NTPase"/>
</dbReference>
<protein>
    <recommendedName>
        <fullName evidence="2">DNA helicase</fullName>
        <ecNumber evidence="2">3.6.4.12</ecNumber>
    </recommendedName>
</protein>
<dbReference type="SUPFAM" id="SSF50249">
    <property type="entry name" value="Nucleic acid-binding proteins"/>
    <property type="match status" value="1"/>
</dbReference>
<dbReference type="PROSITE" id="PS50051">
    <property type="entry name" value="MCM_2"/>
    <property type="match status" value="1"/>
</dbReference>
<keyword evidence="7 9" id="KW-0067">ATP-binding</keyword>
<dbReference type="Pfam" id="PF14551">
    <property type="entry name" value="MCM_N"/>
    <property type="match status" value="1"/>
</dbReference>
<dbReference type="Gene3D" id="3.40.50.300">
    <property type="entry name" value="P-loop containing nucleotide triphosphate hydrolases"/>
    <property type="match status" value="1"/>
</dbReference>
<dbReference type="InterPro" id="IPR001208">
    <property type="entry name" value="MCM_dom"/>
</dbReference>
<dbReference type="Gene3D" id="2.40.50.140">
    <property type="entry name" value="Nucleic acid-binding proteins"/>
    <property type="match status" value="1"/>
</dbReference>
<dbReference type="PANTHER" id="PTHR11630">
    <property type="entry name" value="DNA REPLICATION LICENSING FACTOR MCM FAMILY MEMBER"/>
    <property type="match status" value="1"/>
</dbReference>
<dbReference type="EMBL" id="CP001014">
    <property type="protein sequence ID" value="ACB39062.1"/>
    <property type="molecule type" value="Genomic_DNA"/>
</dbReference>
<dbReference type="InterPro" id="IPR033762">
    <property type="entry name" value="MCM_OB"/>
</dbReference>
<dbReference type="EC" id="3.6.4.12" evidence="2"/>
<dbReference type="InterPro" id="IPR041562">
    <property type="entry name" value="MCM_lid"/>
</dbReference>
<keyword evidence="8 9" id="KW-0238">DNA-binding</keyword>
<dbReference type="NCBIfam" id="NF040949">
    <property type="entry name" value="minchrom_main_MCM"/>
    <property type="match status" value="1"/>
</dbReference>
<dbReference type="GO" id="GO:0042555">
    <property type="term" value="C:MCM complex"/>
    <property type="evidence" value="ECO:0007669"/>
    <property type="project" value="TreeGrafter"/>
</dbReference>
<dbReference type="InterPro" id="IPR031327">
    <property type="entry name" value="MCM"/>
</dbReference>
<dbReference type="InterPro" id="IPR013429">
    <property type="entry name" value="Regulatory_FmdB_Zinc_ribbon"/>
</dbReference>
<dbReference type="Gene3D" id="2.20.28.10">
    <property type="match status" value="1"/>
</dbReference>
<dbReference type="SUPFAM" id="SSF52540">
    <property type="entry name" value="P-loop containing nucleoside triphosphate hydrolases"/>
    <property type="match status" value="1"/>
</dbReference>
<evidence type="ECO:0000256" key="3">
    <source>
        <dbReference type="ARBA" id="ARBA00022705"/>
    </source>
</evidence>
<keyword evidence="6" id="KW-0347">Helicase</keyword>
<feature type="domain" description="MCM C-terminal AAA(+) ATPase" evidence="10">
    <location>
        <begin position="281"/>
        <end position="487"/>
    </location>
</feature>
<gene>
    <name evidence="11" type="ordered locus">Tneu_0104</name>
</gene>
<evidence type="ECO:0000256" key="7">
    <source>
        <dbReference type="ARBA" id="ARBA00022840"/>
    </source>
</evidence>
<evidence type="ECO:0000259" key="10">
    <source>
        <dbReference type="PROSITE" id="PS50051"/>
    </source>
</evidence>
<evidence type="ECO:0000256" key="1">
    <source>
        <dbReference type="ARBA" id="ARBA00008010"/>
    </source>
</evidence>
<dbReference type="STRING" id="444157.Tneu_0104"/>
<evidence type="ECO:0000256" key="5">
    <source>
        <dbReference type="ARBA" id="ARBA00022801"/>
    </source>
</evidence>
<dbReference type="FunFam" id="2.20.28.10:FF:000003">
    <property type="entry name" value="DNA helicase"/>
    <property type="match status" value="1"/>
</dbReference>
<dbReference type="Gene3D" id="1.10.10.10">
    <property type="entry name" value="Winged helix-like DNA-binding domain superfamily/Winged helix DNA-binding domain"/>
    <property type="match status" value="1"/>
</dbReference>
<dbReference type="Pfam" id="PF17207">
    <property type="entry name" value="MCM_OB"/>
    <property type="match status" value="1"/>
</dbReference>
<reference evidence="11" key="1">
    <citation type="submission" date="2008-03" db="EMBL/GenBank/DDBJ databases">
        <title>Complete sequence of Thermoproteus neutrophilus V24Sta.</title>
        <authorList>
            <consortium name="US DOE Joint Genome Institute"/>
            <person name="Copeland A."/>
            <person name="Lucas S."/>
            <person name="Lapidus A."/>
            <person name="Glavina del Rio T."/>
            <person name="Dalin E."/>
            <person name="Tice H."/>
            <person name="Bruce D."/>
            <person name="Goodwin L."/>
            <person name="Pitluck S."/>
            <person name="Sims D."/>
            <person name="Brettin T."/>
            <person name="Detter J.C."/>
            <person name="Han C."/>
            <person name="Kuske C.R."/>
            <person name="Schmutz J."/>
            <person name="Larimer F."/>
            <person name="Land M."/>
            <person name="Hauser L."/>
            <person name="Kyrpides N."/>
            <person name="Mikhailova N."/>
            <person name="Biddle J.F."/>
            <person name="Zhang Z."/>
            <person name="Fitz-Gibbon S.T."/>
            <person name="Lowe T.M."/>
            <person name="Saltikov C."/>
            <person name="House C.H."/>
            <person name="Richardson P."/>
        </authorList>
    </citation>
    <scope>NUCLEOTIDE SEQUENCE [LARGE SCALE GENOMIC DNA]</scope>
    <source>
        <strain evidence="11">V24Sta</strain>
    </source>
</reference>
<dbReference type="AlphaFoldDB" id="B1YA88"/>
<dbReference type="PRINTS" id="PR01657">
    <property type="entry name" value="MCMFAMILY"/>
</dbReference>